<accession>A0A8J4UDV9</accession>
<comment type="caution">
    <text evidence="2">The sequence shown here is derived from an EMBL/GenBank/DDBJ whole genome shotgun (WGS) entry which is preliminary data.</text>
</comment>
<dbReference type="GO" id="GO:0016926">
    <property type="term" value="P:protein desumoylation"/>
    <property type="evidence" value="ECO:0007669"/>
    <property type="project" value="TreeGrafter"/>
</dbReference>
<feature type="non-terminal residue" evidence="2">
    <location>
        <position position="482"/>
    </location>
</feature>
<dbReference type="InterPro" id="IPR028889">
    <property type="entry name" value="USP"/>
</dbReference>
<dbReference type="OrthoDB" id="6160353at2759"/>
<name>A0A8J4UDV9_CLAMG</name>
<feature type="non-terminal residue" evidence="2">
    <location>
        <position position="1"/>
    </location>
</feature>
<dbReference type="GO" id="GO:0030576">
    <property type="term" value="P:Cajal body organization"/>
    <property type="evidence" value="ECO:0007669"/>
    <property type="project" value="InterPro"/>
</dbReference>
<dbReference type="InterPro" id="IPR033505">
    <property type="entry name" value="USPL1"/>
</dbReference>
<proteinExistence type="predicted"/>
<dbReference type="AlphaFoldDB" id="A0A8J4UDV9"/>
<dbReference type="Pfam" id="PF15499">
    <property type="entry name" value="Peptidase_C98"/>
    <property type="match status" value="1"/>
</dbReference>
<dbReference type="GO" id="GO:0015030">
    <property type="term" value="C:Cajal body"/>
    <property type="evidence" value="ECO:0007669"/>
    <property type="project" value="TreeGrafter"/>
</dbReference>
<dbReference type="InterPro" id="IPR028890">
    <property type="entry name" value="Peptidase_C98"/>
</dbReference>
<evidence type="ECO:0000259" key="1">
    <source>
        <dbReference type="PROSITE" id="PS50235"/>
    </source>
</evidence>
<dbReference type="Proteomes" id="UP000727407">
    <property type="component" value="Unassembled WGS sequence"/>
</dbReference>
<keyword evidence="3" id="KW-1185">Reference proteome</keyword>
<gene>
    <name evidence="2" type="primary">uspl1</name>
    <name evidence="2" type="ORF">DAT39_017350</name>
</gene>
<protein>
    <submittedName>
        <fullName evidence="2">SUMO-specific isopeptidase USPL1</fullName>
    </submittedName>
</protein>
<dbReference type="GO" id="GO:0032183">
    <property type="term" value="F:SUMO binding"/>
    <property type="evidence" value="ECO:0007669"/>
    <property type="project" value="InterPro"/>
</dbReference>
<dbReference type="PANTHER" id="PTHR15294">
    <property type="entry name" value="RETINOVIN-RELATED"/>
    <property type="match status" value="1"/>
</dbReference>
<dbReference type="PANTHER" id="PTHR15294:SF3">
    <property type="entry name" value="SUMO-SPECIFIC ISOPEPTIDASE USPL1"/>
    <property type="match status" value="1"/>
</dbReference>
<sequence>SEEDEDRFMLMLKSWRGDPSYKSEWNEGPMNGEGCDLSVPSPALAGYLGNAENTGVVSGACPWCSAKGQLNVLRSYAFNFKESIMLCTSPLCLFPLVSGPLDSIRAILSSSQDIQGCKRKFCFTLESTDHDPSPKHRKKEGLNIVSDVKCQNLGFGDCRVSAVSVEKKLLINDHKKQQEVENAPRDTEAFCINSGDSGFSNDAQMEEPVSSSQANMWKVPSMDVALQDYMQMVPTWQHLFWKNKDNLSWLDSMLVALVHSRILREASYENVCLTDKFPCKKYTVKNLCATYKTLYAYIKSKEQQCQDSILRLPFDDLQKVEQELEALRMSVFQFMQPKLQCELGLKETPVFALPLLLKSDDWAYCLFQHTGQWEFRCTCCGYNFSTSIEKTVTTFTHVMADWHPLRAVHTTQCSNCHNKNQKRKLVLQRISSVLVLHFMKGLPRRDLSKYAFDFQGTHYNISTIIQYNEQHEHFVTWIHQPD</sequence>
<feature type="domain" description="USP" evidence="1">
    <location>
        <begin position="239"/>
        <end position="482"/>
    </location>
</feature>
<evidence type="ECO:0000313" key="3">
    <source>
        <dbReference type="Proteomes" id="UP000727407"/>
    </source>
</evidence>
<evidence type="ECO:0000313" key="2">
    <source>
        <dbReference type="EMBL" id="KAF5892957.1"/>
    </source>
</evidence>
<reference evidence="2" key="1">
    <citation type="submission" date="2020-07" db="EMBL/GenBank/DDBJ databases">
        <title>Clarias magur genome sequencing, assembly and annotation.</title>
        <authorList>
            <person name="Kushwaha B."/>
            <person name="Kumar R."/>
            <person name="Das P."/>
            <person name="Joshi C.G."/>
            <person name="Kumar D."/>
            <person name="Nagpure N.S."/>
            <person name="Pandey M."/>
            <person name="Agarwal S."/>
            <person name="Srivastava S."/>
            <person name="Singh M."/>
            <person name="Sahoo L."/>
            <person name="Jayasankar P."/>
            <person name="Meher P.K."/>
            <person name="Koringa P.G."/>
            <person name="Iquebal M.A."/>
            <person name="Das S.P."/>
            <person name="Bit A."/>
            <person name="Patnaik S."/>
            <person name="Patel N."/>
            <person name="Shah T.M."/>
            <person name="Hinsu A."/>
            <person name="Jena J.K."/>
        </authorList>
    </citation>
    <scope>NUCLEOTIDE SEQUENCE</scope>
    <source>
        <strain evidence="2">CIFAMagur01</strain>
        <tissue evidence="2">Testis</tissue>
    </source>
</reference>
<organism evidence="2 3">
    <name type="scientific">Clarias magur</name>
    <name type="common">Asian catfish</name>
    <name type="synonym">Macropteronotus magur</name>
    <dbReference type="NCBI Taxonomy" id="1594786"/>
    <lineage>
        <taxon>Eukaryota</taxon>
        <taxon>Metazoa</taxon>
        <taxon>Chordata</taxon>
        <taxon>Craniata</taxon>
        <taxon>Vertebrata</taxon>
        <taxon>Euteleostomi</taxon>
        <taxon>Actinopterygii</taxon>
        <taxon>Neopterygii</taxon>
        <taxon>Teleostei</taxon>
        <taxon>Ostariophysi</taxon>
        <taxon>Siluriformes</taxon>
        <taxon>Clariidae</taxon>
        <taxon>Clarias</taxon>
    </lineage>
</organism>
<dbReference type="PROSITE" id="PS50235">
    <property type="entry name" value="USP_3"/>
    <property type="match status" value="1"/>
</dbReference>
<dbReference type="EMBL" id="QNUK01000464">
    <property type="protein sequence ID" value="KAF5892957.1"/>
    <property type="molecule type" value="Genomic_DNA"/>
</dbReference>